<dbReference type="PANTHER" id="PTHR46776">
    <property type="entry name" value="CYCLIN-DEPENDENT KINASE INHIBITOR 4-RELATED"/>
    <property type="match status" value="1"/>
</dbReference>
<dbReference type="GO" id="GO:0005654">
    <property type="term" value="C:nucleoplasm"/>
    <property type="evidence" value="ECO:0007669"/>
    <property type="project" value="UniProtKB-SubCell"/>
</dbReference>
<dbReference type="GO" id="GO:0051726">
    <property type="term" value="P:regulation of cell cycle"/>
    <property type="evidence" value="ECO:0007669"/>
    <property type="project" value="InterPro"/>
</dbReference>
<comment type="caution">
    <text evidence="8">The sequence shown here is derived from an EMBL/GenBank/DDBJ whole genome shotgun (WGS) entry which is preliminary data.</text>
</comment>
<organism evidence="8 9">
    <name type="scientific">Citrus x changshan-huyou</name>
    <dbReference type="NCBI Taxonomy" id="2935761"/>
    <lineage>
        <taxon>Eukaryota</taxon>
        <taxon>Viridiplantae</taxon>
        <taxon>Streptophyta</taxon>
        <taxon>Embryophyta</taxon>
        <taxon>Tracheophyta</taxon>
        <taxon>Spermatophyta</taxon>
        <taxon>Magnoliopsida</taxon>
        <taxon>eudicotyledons</taxon>
        <taxon>Gunneridae</taxon>
        <taxon>Pentapetalae</taxon>
        <taxon>rosids</taxon>
        <taxon>malvids</taxon>
        <taxon>Sapindales</taxon>
        <taxon>Rutaceae</taxon>
        <taxon>Aurantioideae</taxon>
        <taxon>Citrus</taxon>
    </lineage>
</organism>
<comment type="similarity">
    <text evidence="2 5">Belongs to the CDI family. ICK/KRP subfamily.</text>
</comment>
<feature type="compositionally biased region" description="Polar residues" evidence="6">
    <location>
        <begin position="84"/>
        <end position="95"/>
    </location>
</feature>
<evidence type="ECO:0000256" key="6">
    <source>
        <dbReference type="SAM" id="MobiDB-lite"/>
    </source>
</evidence>
<feature type="domain" description="Cyclin-dependent kinase inhibitor" evidence="7">
    <location>
        <begin position="171"/>
        <end position="217"/>
    </location>
</feature>
<dbReference type="EMBL" id="JBCGBO010000005">
    <property type="protein sequence ID" value="KAK9201351.1"/>
    <property type="molecule type" value="Genomic_DNA"/>
</dbReference>
<comment type="subcellular location">
    <subcellularLocation>
        <location evidence="1">Nucleus</location>
        <location evidence="1">Nucleoplasm</location>
    </subcellularLocation>
</comment>
<dbReference type="InterPro" id="IPR003175">
    <property type="entry name" value="CDI_dom"/>
</dbReference>
<dbReference type="InterPro" id="IPR044275">
    <property type="entry name" value="KRP"/>
</dbReference>
<gene>
    <name evidence="8" type="ORF">WN944_016552</name>
</gene>
<evidence type="ECO:0000313" key="8">
    <source>
        <dbReference type="EMBL" id="KAK9201351.1"/>
    </source>
</evidence>
<evidence type="ECO:0000256" key="5">
    <source>
        <dbReference type="PIRNR" id="PIRNR017811"/>
    </source>
</evidence>
<evidence type="ECO:0000313" key="9">
    <source>
        <dbReference type="Proteomes" id="UP001428341"/>
    </source>
</evidence>
<keyword evidence="3 5" id="KW-0649">Protein kinase inhibitor</keyword>
<dbReference type="Pfam" id="PF02234">
    <property type="entry name" value="CDI"/>
    <property type="match status" value="1"/>
</dbReference>
<keyword evidence="4" id="KW-0131">Cell cycle</keyword>
<reference evidence="8 9" key="1">
    <citation type="submission" date="2024-05" db="EMBL/GenBank/DDBJ databases">
        <title>Haplotype-resolved chromosome-level genome assembly of Huyou (Citrus changshanensis).</title>
        <authorList>
            <person name="Miao C."/>
            <person name="Chen W."/>
            <person name="Wu Y."/>
            <person name="Wang L."/>
            <person name="Zhao S."/>
            <person name="Grierson D."/>
            <person name="Xu C."/>
            <person name="Chen K."/>
        </authorList>
    </citation>
    <scope>NUCLEOTIDE SEQUENCE [LARGE SCALE GENOMIC DNA]</scope>
    <source>
        <strain evidence="8">01-14</strain>
        <tissue evidence="8">Leaf</tissue>
    </source>
</reference>
<dbReference type="Gene3D" id="4.10.365.10">
    <property type="entry name" value="p27"/>
    <property type="match status" value="1"/>
</dbReference>
<evidence type="ECO:0000256" key="4">
    <source>
        <dbReference type="ARBA" id="ARBA00023306"/>
    </source>
</evidence>
<accession>A0AAP0QMX0</accession>
<protein>
    <recommendedName>
        <fullName evidence="5">Cyclin-dependent kinase inhibitor</fullName>
    </recommendedName>
</protein>
<proteinExistence type="inferred from homology"/>
<dbReference type="PIRSF" id="PIRSF017811">
    <property type="entry name" value="CDK_inhib_pln"/>
    <property type="match status" value="1"/>
</dbReference>
<sequence>MGKYMKKKSKVAVVVEGVRTRAKTLALQQRLNSGLGGVVVDESSFCYLQLRSRRLEKSSPPPSKQKQQQHKDREKASCGEGDNRNQSQDKGSSSLKELENVASNEVGAPEASSGDNIYIADFEPRDRSTRESTPCSFIRGCDTIGTPGSISITRRTGSPATNQGVQNGVQRIMPTANEIEEFFATAEKQQRRLFIEKYNFDIVNDLPLPGRYGWVQVVP</sequence>
<evidence type="ECO:0000256" key="3">
    <source>
        <dbReference type="ARBA" id="ARBA00023013"/>
    </source>
</evidence>
<dbReference type="Proteomes" id="UP001428341">
    <property type="component" value="Unassembled WGS sequence"/>
</dbReference>
<evidence type="ECO:0000256" key="2">
    <source>
        <dbReference type="ARBA" id="ARBA00010274"/>
    </source>
</evidence>
<keyword evidence="9" id="KW-1185">Reference proteome</keyword>
<dbReference type="AlphaFoldDB" id="A0AAP0QMX0"/>
<evidence type="ECO:0000259" key="7">
    <source>
        <dbReference type="Pfam" id="PF02234"/>
    </source>
</evidence>
<dbReference type="InterPro" id="IPR044898">
    <property type="entry name" value="CDI_dom_sf"/>
</dbReference>
<feature type="compositionally biased region" description="Basic and acidic residues" evidence="6">
    <location>
        <begin position="69"/>
        <end position="83"/>
    </location>
</feature>
<evidence type="ECO:0000256" key="1">
    <source>
        <dbReference type="ARBA" id="ARBA00004642"/>
    </source>
</evidence>
<dbReference type="GO" id="GO:0004861">
    <property type="term" value="F:cyclin-dependent protein serine/threonine kinase inhibitor activity"/>
    <property type="evidence" value="ECO:0007669"/>
    <property type="project" value="UniProtKB-UniRule"/>
</dbReference>
<feature type="region of interest" description="Disordered" evidence="6">
    <location>
        <begin position="53"/>
        <end position="119"/>
    </location>
</feature>
<name>A0AAP0QMX0_9ROSI</name>